<keyword evidence="1" id="KW-0732">Signal</keyword>
<comment type="caution">
    <text evidence="2">The sequence shown here is derived from an EMBL/GenBank/DDBJ whole genome shotgun (WGS) entry which is preliminary data.</text>
</comment>
<keyword evidence="3" id="KW-1185">Reference proteome</keyword>
<feature type="chain" id="PRO_5046538524" description="Prolamin-like domain-containing protein" evidence="1">
    <location>
        <begin position="23"/>
        <end position="264"/>
    </location>
</feature>
<reference evidence="2 3" key="1">
    <citation type="journal article" date="2023" name="Plant Biotechnol. J.">
        <title>Chromosome-level wild Hevea brasiliensis genome provides new tools for genomic-assisted breeding and valuable loci to elevate rubber yield.</title>
        <authorList>
            <person name="Cheng H."/>
            <person name="Song X."/>
            <person name="Hu Y."/>
            <person name="Wu T."/>
            <person name="Yang Q."/>
            <person name="An Z."/>
            <person name="Feng S."/>
            <person name="Deng Z."/>
            <person name="Wu W."/>
            <person name="Zeng X."/>
            <person name="Tu M."/>
            <person name="Wang X."/>
            <person name="Huang H."/>
        </authorList>
    </citation>
    <scope>NUCLEOTIDE SEQUENCE [LARGE SCALE GENOMIC DNA]</scope>
    <source>
        <strain evidence="2">MT/VB/25A 57/8</strain>
    </source>
</reference>
<dbReference type="Proteomes" id="UP001174677">
    <property type="component" value="Chromosome 10"/>
</dbReference>
<sequence>MRSSIGLIFVLVLVCLARLSEAASGGDCGCIASCFGCPYEIRTFQIGRGSIESQCTCVCQCPSNPSFPSPNLPAPSTPRVPSAPLALSPACAASAVNLGFCWAEASLGTVFQNVSMAQGCCSVFKQWADDCFGGDERIPSIVSHWVPPALVQYCSTQHYQCTCVCQCPSNPSFPSPNLPAPSTPRVPSAPLALSPACAASAVNLGFCWAEASLGTVFQNVSMAQGCCSVFKQWADDCFGGDERIPSIVSHWVPHALVQYCSTQH</sequence>
<organism evidence="2 3">
    <name type="scientific">Hevea brasiliensis</name>
    <name type="common">Para rubber tree</name>
    <name type="synonym">Siphonia brasiliensis</name>
    <dbReference type="NCBI Taxonomy" id="3981"/>
    <lineage>
        <taxon>Eukaryota</taxon>
        <taxon>Viridiplantae</taxon>
        <taxon>Streptophyta</taxon>
        <taxon>Embryophyta</taxon>
        <taxon>Tracheophyta</taxon>
        <taxon>Spermatophyta</taxon>
        <taxon>Magnoliopsida</taxon>
        <taxon>eudicotyledons</taxon>
        <taxon>Gunneridae</taxon>
        <taxon>Pentapetalae</taxon>
        <taxon>rosids</taxon>
        <taxon>fabids</taxon>
        <taxon>Malpighiales</taxon>
        <taxon>Euphorbiaceae</taxon>
        <taxon>Crotonoideae</taxon>
        <taxon>Micrandreae</taxon>
        <taxon>Hevea</taxon>
    </lineage>
</organism>
<evidence type="ECO:0008006" key="4">
    <source>
        <dbReference type="Google" id="ProtNLM"/>
    </source>
</evidence>
<gene>
    <name evidence="2" type="ORF">P3X46_017697</name>
</gene>
<evidence type="ECO:0000256" key="1">
    <source>
        <dbReference type="SAM" id="SignalP"/>
    </source>
</evidence>
<proteinExistence type="predicted"/>
<dbReference type="EMBL" id="JARPOI010000010">
    <property type="protein sequence ID" value="KAJ9169512.1"/>
    <property type="molecule type" value="Genomic_DNA"/>
</dbReference>
<evidence type="ECO:0000313" key="2">
    <source>
        <dbReference type="EMBL" id="KAJ9169512.1"/>
    </source>
</evidence>
<protein>
    <recommendedName>
        <fullName evidence="4">Prolamin-like domain-containing protein</fullName>
    </recommendedName>
</protein>
<accession>A0ABQ9LQG7</accession>
<name>A0ABQ9LQG7_HEVBR</name>
<evidence type="ECO:0000313" key="3">
    <source>
        <dbReference type="Proteomes" id="UP001174677"/>
    </source>
</evidence>
<feature type="signal peptide" evidence="1">
    <location>
        <begin position="1"/>
        <end position="22"/>
    </location>
</feature>